<sequence length="49" mass="5865">MVKKSAIEAVEYELCHIAVPHHCTAFFDLLDRVMPDRERWKQRLKRILA</sequence>
<keyword evidence="3" id="KW-1185">Reference proteome</keyword>
<evidence type="ECO:0000259" key="1">
    <source>
        <dbReference type="Pfam" id="PF01863"/>
    </source>
</evidence>
<gene>
    <name evidence="2" type="ORF">JF290_18190</name>
</gene>
<dbReference type="InterPro" id="IPR002725">
    <property type="entry name" value="YgjP-like_metallopeptidase"/>
</dbReference>
<evidence type="ECO:0000313" key="3">
    <source>
        <dbReference type="Proteomes" id="UP000619079"/>
    </source>
</evidence>
<proteinExistence type="predicted"/>
<evidence type="ECO:0000313" key="2">
    <source>
        <dbReference type="EMBL" id="MBJ6373461.1"/>
    </source>
</evidence>
<organism evidence="2 3">
    <name type="scientific">Sedimentitalea arenosa</name>
    <dbReference type="NCBI Taxonomy" id="2798803"/>
    <lineage>
        <taxon>Bacteria</taxon>
        <taxon>Pseudomonadati</taxon>
        <taxon>Pseudomonadota</taxon>
        <taxon>Alphaproteobacteria</taxon>
        <taxon>Rhodobacterales</taxon>
        <taxon>Paracoccaceae</taxon>
        <taxon>Sedimentitalea</taxon>
    </lineage>
</organism>
<protein>
    <submittedName>
        <fullName evidence="2">M48 family metallopeptidase</fullName>
    </submittedName>
</protein>
<comment type="caution">
    <text evidence="2">The sequence shown here is derived from an EMBL/GenBank/DDBJ whole genome shotgun (WGS) entry which is preliminary data.</text>
</comment>
<accession>A0A8J7LXB3</accession>
<dbReference type="Pfam" id="PF01863">
    <property type="entry name" value="YgjP-like"/>
    <property type="match status" value="1"/>
</dbReference>
<feature type="domain" description="YgjP-like metallopeptidase" evidence="1">
    <location>
        <begin position="13"/>
        <end position="46"/>
    </location>
</feature>
<reference evidence="2" key="1">
    <citation type="submission" date="2020-12" db="EMBL/GenBank/DDBJ databases">
        <title>Sedimentitalea sp. nov., isolated from sand in Incheon.</title>
        <authorList>
            <person name="Kim W."/>
        </authorList>
    </citation>
    <scope>NUCLEOTIDE SEQUENCE</scope>
    <source>
        <strain evidence="2">CAU 1593</strain>
    </source>
</reference>
<dbReference type="AlphaFoldDB" id="A0A8J7LXB3"/>
<dbReference type="EMBL" id="JAELVR010000013">
    <property type="protein sequence ID" value="MBJ6373461.1"/>
    <property type="molecule type" value="Genomic_DNA"/>
</dbReference>
<name>A0A8J7LXB3_9RHOB</name>
<dbReference type="Gene3D" id="3.30.2010.10">
    <property type="entry name" value="Metalloproteases ('zincins'), catalytic domain"/>
    <property type="match status" value="1"/>
</dbReference>
<dbReference type="Proteomes" id="UP000619079">
    <property type="component" value="Unassembled WGS sequence"/>
</dbReference>